<dbReference type="AlphaFoldDB" id="A0AAV1YGM4"/>
<comment type="caution">
    <text evidence="4">The sequence shown here is derived from an EMBL/GenBank/DDBJ whole genome shotgun (WGS) entry which is preliminary data.</text>
</comment>
<comment type="similarity">
    <text evidence="1">Belongs to the fasciclin-like AGP family.</text>
</comment>
<evidence type="ECO:0000313" key="4">
    <source>
        <dbReference type="EMBL" id="CAL0332967.1"/>
    </source>
</evidence>
<feature type="domain" description="FAS1" evidence="3">
    <location>
        <begin position="157"/>
        <end position="295"/>
    </location>
</feature>
<dbReference type="InterPro" id="IPR000782">
    <property type="entry name" value="FAS1_domain"/>
</dbReference>
<gene>
    <name evidence="4" type="ORF">LLUT_LOCUS34027</name>
</gene>
<dbReference type="SMART" id="SM00554">
    <property type="entry name" value="FAS1"/>
    <property type="match status" value="2"/>
</dbReference>
<keyword evidence="2" id="KW-0732">Signal</keyword>
<accession>A0AAV1YGM4</accession>
<dbReference type="Pfam" id="PF02469">
    <property type="entry name" value="Fasciclin"/>
    <property type="match status" value="1"/>
</dbReference>
<dbReference type="Gene3D" id="2.30.180.10">
    <property type="entry name" value="FAS1 domain"/>
    <property type="match status" value="2"/>
</dbReference>
<dbReference type="InterPro" id="IPR052806">
    <property type="entry name" value="Fasciclin-like_AGP"/>
</dbReference>
<reference evidence="4 5" key="1">
    <citation type="submission" date="2024-03" db="EMBL/GenBank/DDBJ databases">
        <authorList>
            <person name="Martinez-Hernandez J."/>
        </authorList>
    </citation>
    <scope>NUCLEOTIDE SEQUENCE [LARGE SCALE GENOMIC DNA]</scope>
</reference>
<sequence length="300" mass="33062">MEETTTLLLTLTLLFLLPTTTTTQQPPPEPLLAAAAQILSDTGYLSMALTLHLTSSSLHLSSPSTTIFVPSDTAFLRHGPLPLSLLQSHILPTRLPLQYLTSLPPLTPLPTLQPNTSLFVTNSSLSSHQLTLNDVVVFDSPIFDDGYLLMLLINDFFNSSSLMLPVKEPLASVSEVLKWNGFSIVATFLEAQLANEFANEAKITIFAPLDEVVVQSAGNVTSYSAILWKHIVPRLIPWRDLIRLPDETLLPTFLEGFVIRVNVAPRIRFFNGVTVAFPNLYRSSDIVVHGIDSLLDRSTM</sequence>
<dbReference type="PROSITE" id="PS50213">
    <property type="entry name" value="FAS1"/>
    <property type="match status" value="2"/>
</dbReference>
<organism evidence="4 5">
    <name type="scientific">Lupinus luteus</name>
    <name type="common">European yellow lupine</name>
    <dbReference type="NCBI Taxonomy" id="3873"/>
    <lineage>
        <taxon>Eukaryota</taxon>
        <taxon>Viridiplantae</taxon>
        <taxon>Streptophyta</taxon>
        <taxon>Embryophyta</taxon>
        <taxon>Tracheophyta</taxon>
        <taxon>Spermatophyta</taxon>
        <taxon>Magnoliopsida</taxon>
        <taxon>eudicotyledons</taxon>
        <taxon>Gunneridae</taxon>
        <taxon>Pentapetalae</taxon>
        <taxon>rosids</taxon>
        <taxon>fabids</taxon>
        <taxon>Fabales</taxon>
        <taxon>Fabaceae</taxon>
        <taxon>Papilionoideae</taxon>
        <taxon>50 kb inversion clade</taxon>
        <taxon>genistoids sensu lato</taxon>
        <taxon>core genistoids</taxon>
        <taxon>Genisteae</taxon>
        <taxon>Lupinus</taxon>
    </lineage>
</organism>
<keyword evidence="5" id="KW-1185">Reference proteome</keyword>
<dbReference type="SUPFAM" id="SSF82153">
    <property type="entry name" value="FAS1 domain"/>
    <property type="match status" value="2"/>
</dbReference>
<dbReference type="InterPro" id="IPR036378">
    <property type="entry name" value="FAS1_dom_sf"/>
</dbReference>
<feature type="chain" id="PRO_5043898077" description="FAS1 domain-containing protein" evidence="2">
    <location>
        <begin position="24"/>
        <end position="300"/>
    </location>
</feature>
<feature type="domain" description="FAS1" evidence="3">
    <location>
        <begin position="19"/>
        <end position="156"/>
    </location>
</feature>
<evidence type="ECO:0000259" key="3">
    <source>
        <dbReference type="PROSITE" id="PS50213"/>
    </source>
</evidence>
<proteinExistence type="inferred from homology"/>
<dbReference type="Proteomes" id="UP001497480">
    <property type="component" value="Unassembled WGS sequence"/>
</dbReference>
<name>A0AAV1YGM4_LUPLU</name>
<feature type="signal peptide" evidence="2">
    <location>
        <begin position="1"/>
        <end position="23"/>
    </location>
</feature>
<evidence type="ECO:0000313" key="5">
    <source>
        <dbReference type="Proteomes" id="UP001497480"/>
    </source>
</evidence>
<dbReference type="PANTHER" id="PTHR33985">
    <property type="entry name" value="OS02G0491300 PROTEIN-RELATED"/>
    <property type="match status" value="1"/>
</dbReference>
<evidence type="ECO:0000256" key="2">
    <source>
        <dbReference type="SAM" id="SignalP"/>
    </source>
</evidence>
<protein>
    <recommendedName>
        <fullName evidence="3">FAS1 domain-containing protein</fullName>
    </recommendedName>
</protein>
<dbReference type="EMBL" id="CAXHTB010000024">
    <property type="protein sequence ID" value="CAL0332967.1"/>
    <property type="molecule type" value="Genomic_DNA"/>
</dbReference>
<dbReference type="PANTHER" id="PTHR33985:SF21">
    <property type="entry name" value="FASCICLIN-LIKE ARABINOGALACTAN PROTEIN 20-RELATED"/>
    <property type="match status" value="1"/>
</dbReference>
<evidence type="ECO:0000256" key="1">
    <source>
        <dbReference type="ARBA" id="ARBA00007843"/>
    </source>
</evidence>